<proteinExistence type="predicted"/>
<dbReference type="EMBL" id="VJZC01000047">
    <property type="protein sequence ID" value="MPY57526.1"/>
    <property type="molecule type" value="Genomic_DNA"/>
</dbReference>
<organism evidence="3 4">
    <name type="scientific">Streptomyces spongiae</name>
    <dbReference type="NCBI Taxonomy" id="565072"/>
    <lineage>
        <taxon>Bacteria</taxon>
        <taxon>Bacillati</taxon>
        <taxon>Actinomycetota</taxon>
        <taxon>Actinomycetes</taxon>
        <taxon>Kitasatosporales</taxon>
        <taxon>Streptomycetaceae</taxon>
        <taxon>Streptomyces</taxon>
    </lineage>
</organism>
<comment type="caution">
    <text evidence="3">The sequence shown here is derived from an EMBL/GenBank/DDBJ whole genome shotgun (WGS) entry which is preliminary data.</text>
</comment>
<sequence length="446" mass="49460">MEKIAVHFEGKRGAIAPLTWAQRRTWQGSHFKHRPFVCVHSVPSGKSLSDVSETVRWALEEFESLRTTFPVGADGDPFQKVEEAGSTEILVIPTEESTIEADIRSLIHRLKGERFDVTAEFGALFTVMTCADVPVRLICLVSHLGVDGHGCQALRVALGNRLSGERDGPSAPSTQPVDRARLEQSPKWQEKSARSLGYWKSVLERLPQDEGRSAVMDSRALRGAVSVISKKYAKSASVVYLAAVSVVAGALIGRDKSSFTLPASNRLTQEERSYVGELVQFAPGVLESLDLPFEAIVDDAWKASAKGYRFSRYDEQALQRMLADLDEGSEYKRDFDFSFNDMRNSTQGESYGGAVGRIRDLVKETKIEPRDHVYQGGTRFLSFALRGDSNEVLSIAVHDSYFPEIPVQRILLALEALLVGVAVGDEEPLDFPLRFARSCLTSRRLF</sequence>
<dbReference type="Proteomes" id="UP000400924">
    <property type="component" value="Unassembled WGS sequence"/>
</dbReference>
<keyword evidence="4" id="KW-1185">Reference proteome</keyword>
<dbReference type="InterPro" id="IPR023213">
    <property type="entry name" value="CAT-like_dom_sf"/>
</dbReference>
<dbReference type="Gene3D" id="3.30.559.30">
    <property type="entry name" value="Nonribosomal peptide synthetase, condensation domain"/>
    <property type="match status" value="1"/>
</dbReference>
<dbReference type="GO" id="GO:0003824">
    <property type="term" value="F:catalytic activity"/>
    <property type="evidence" value="ECO:0007669"/>
    <property type="project" value="InterPro"/>
</dbReference>
<reference evidence="3 4" key="1">
    <citation type="submission" date="2019-07" db="EMBL/GenBank/DDBJ databases">
        <title>New species of Amycolatopsis and Streptomyces.</title>
        <authorList>
            <person name="Duangmal K."/>
            <person name="Teo W.F.A."/>
            <person name="Lipun K."/>
        </authorList>
    </citation>
    <scope>NUCLEOTIDE SEQUENCE [LARGE SCALE GENOMIC DNA]</scope>
    <source>
        <strain evidence="3 4">NBRC 106415</strain>
    </source>
</reference>
<evidence type="ECO:0000313" key="4">
    <source>
        <dbReference type="Proteomes" id="UP000400924"/>
    </source>
</evidence>
<feature type="compositionally biased region" description="Basic and acidic residues" evidence="1">
    <location>
        <begin position="178"/>
        <end position="189"/>
    </location>
</feature>
<dbReference type="Gene3D" id="3.30.559.10">
    <property type="entry name" value="Chloramphenicol acetyltransferase-like domain"/>
    <property type="match status" value="1"/>
</dbReference>
<evidence type="ECO:0000259" key="2">
    <source>
        <dbReference type="Pfam" id="PF00668"/>
    </source>
</evidence>
<name>A0A5N8XEQ0_9ACTN</name>
<dbReference type="RefSeq" id="WP_152771126.1">
    <property type="nucleotide sequence ID" value="NZ_VJZC01000047.1"/>
</dbReference>
<protein>
    <recommendedName>
        <fullName evidence="2">Condensation domain-containing protein</fullName>
    </recommendedName>
</protein>
<evidence type="ECO:0000313" key="3">
    <source>
        <dbReference type="EMBL" id="MPY57526.1"/>
    </source>
</evidence>
<feature type="region of interest" description="Disordered" evidence="1">
    <location>
        <begin position="163"/>
        <end position="189"/>
    </location>
</feature>
<gene>
    <name evidence="3" type="ORF">FNH08_10250</name>
</gene>
<dbReference type="GO" id="GO:0008610">
    <property type="term" value="P:lipid biosynthetic process"/>
    <property type="evidence" value="ECO:0007669"/>
    <property type="project" value="UniProtKB-ARBA"/>
</dbReference>
<feature type="domain" description="Condensation" evidence="2">
    <location>
        <begin position="16"/>
        <end position="339"/>
    </location>
</feature>
<dbReference type="InterPro" id="IPR001242">
    <property type="entry name" value="Condensation_dom"/>
</dbReference>
<dbReference type="AlphaFoldDB" id="A0A5N8XEQ0"/>
<accession>A0A5N8XEQ0</accession>
<dbReference type="OrthoDB" id="4161133at2"/>
<evidence type="ECO:0000256" key="1">
    <source>
        <dbReference type="SAM" id="MobiDB-lite"/>
    </source>
</evidence>
<dbReference type="SUPFAM" id="SSF52777">
    <property type="entry name" value="CoA-dependent acyltransferases"/>
    <property type="match status" value="2"/>
</dbReference>
<dbReference type="Pfam" id="PF00668">
    <property type="entry name" value="Condensation"/>
    <property type="match status" value="1"/>
</dbReference>